<dbReference type="SUPFAM" id="SSF52172">
    <property type="entry name" value="CheY-like"/>
    <property type="match status" value="1"/>
</dbReference>
<dbReference type="SUPFAM" id="SSF46894">
    <property type="entry name" value="C-terminal effector domain of the bipartite response regulators"/>
    <property type="match status" value="1"/>
</dbReference>
<dbReference type="Pfam" id="PF00196">
    <property type="entry name" value="GerE"/>
    <property type="match status" value="1"/>
</dbReference>
<keyword evidence="9" id="KW-1185">Reference proteome</keyword>
<dbReference type="Proteomes" id="UP000254978">
    <property type="component" value="Unassembled WGS sequence"/>
</dbReference>
<feature type="modified residue" description="4-aspartylphosphate" evidence="5">
    <location>
        <position position="53"/>
    </location>
</feature>
<dbReference type="SMART" id="SM00448">
    <property type="entry name" value="REC"/>
    <property type="match status" value="1"/>
</dbReference>
<dbReference type="InterPro" id="IPR058245">
    <property type="entry name" value="NreC/VraR/RcsB-like_REC"/>
</dbReference>
<evidence type="ECO:0000259" key="6">
    <source>
        <dbReference type="PROSITE" id="PS50043"/>
    </source>
</evidence>
<feature type="domain" description="HTH luxR-type" evidence="6">
    <location>
        <begin position="144"/>
        <end position="215"/>
    </location>
</feature>
<dbReference type="RefSeq" id="WP_115279254.1">
    <property type="nucleotide sequence ID" value="NZ_AP022600.1"/>
</dbReference>
<keyword evidence="4" id="KW-0804">Transcription</keyword>
<dbReference type="InterPro" id="IPR000792">
    <property type="entry name" value="Tscrpt_reg_LuxR_C"/>
</dbReference>
<evidence type="ECO:0000256" key="4">
    <source>
        <dbReference type="ARBA" id="ARBA00023163"/>
    </source>
</evidence>
<feature type="domain" description="Response regulatory" evidence="7">
    <location>
        <begin position="3"/>
        <end position="122"/>
    </location>
</feature>
<dbReference type="PRINTS" id="PR00038">
    <property type="entry name" value="HTHLUXR"/>
</dbReference>
<dbReference type="InterPro" id="IPR011006">
    <property type="entry name" value="CheY-like_superfamily"/>
</dbReference>
<dbReference type="PANTHER" id="PTHR43214:SF24">
    <property type="entry name" value="TRANSCRIPTIONAL REGULATORY PROTEIN NARL-RELATED"/>
    <property type="match status" value="1"/>
</dbReference>
<evidence type="ECO:0000256" key="2">
    <source>
        <dbReference type="ARBA" id="ARBA00023015"/>
    </source>
</evidence>
<evidence type="ECO:0000259" key="7">
    <source>
        <dbReference type="PROSITE" id="PS50110"/>
    </source>
</evidence>
<dbReference type="InterPro" id="IPR039420">
    <property type="entry name" value="WalR-like"/>
</dbReference>
<dbReference type="GO" id="GO:0003677">
    <property type="term" value="F:DNA binding"/>
    <property type="evidence" value="ECO:0007669"/>
    <property type="project" value="UniProtKB-KW"/>
</dbReference>
<dbReference type="OrthoDB" id="9808843at2"/>
<dbReference type="InterPro" id="IPR016032">
    <property type="entry name" value="Sig_transdc_resp-reg_C-effctor"/>
</dbReference>
<protein>
    <submittedName>
        <fullName evidence="8">Two component LuxR family transcriptional regulator</fullName>
    </submittedName>
</protein>
<evidence type="ECO:0000256" key="5">
    <source>
        <dbReference type="PROSITE-ProRule" id="PRU00169"/>
    </source>
</evidence>
<proteinExistence type="predicted"/>
<dbReference type="PANTHER" id="PTHR43214">
    <property type="entry name" value="TWO-COMPONENT RESPONSE REGULATOR"/>
    <property type="match status" value="1"/>
</dbReference>
<accession>A0A378TGN4</accession>
<dbReference type="CDD" id="cd06170">
    <property type="entry name" value="LuxR_C_like"/>
    <property type="match status" value="1"/>
</dbReference>
<gene>
    <name evidence="8" type="primary">nreC_1</name>
    <name evidence="8" type="ORF">NCTC10821_03447</name>
</gene>
<dbReference type="AlphaFoldDB" id="A0A378TGN4"/>
<dbReference type="GO" id="GO:0006355">
    <property type="term" value="P:regulation of DNA-templated transcription"/>
    <property type="evidence" value="ECO:0007669"/>
    <property type="project" value="InterPro"/>
</dbReference>
<sequence>MTRVVIADDDVLLREGLASLLQRSDFEIVGQAGDHDELLAVVRDQKPDLVVTDIRMPPTHTSEGLDAAQAIRAELPDTAILVLSAHVEVDHAMELLAGGKAIGYLLKTRVTDVNEFVDTVARIAGGASIVDPALVQELVSARRRDDPLAALSTREHEVLTLMAEGLSNAGIGRRIWVTEGTVEKHVRSILTKLDLPETGDDHRRVRAVIMYLDSR</sequence>
<dbReference type="CDD" id="cd17535">
    <property type="entry name" value="REC_NarL-like"/>
    <property type="match status" value="1"/>
</dbReference>
<evidence type="ECO:0000256" key="3">
    <source>
        <dbReference type="ARBA" id="ARBA00023125"/>
    </source>
</evidence>
<keyword evidence="2" id="KW-0805">Transcription regulation</keyword>
<dbReference type="EMBL" id="UGQT01000001">
    <property type="protein sequence ID" value="STZ59909.1"/>
    <property type="molecule type" value="Genomic_DNA"/>
</dbReference>
<dbReference type="PROSITE" id="PS00622">
    <property type="entry name" value="HTH_LUXR_1"/>
    <property type="match status" value="1"/>
</dbReference>
<dbReference type="InterPro" id="IPR001789">
    <property type="entry name" value="Sig_transdc_resp-reg_receiver"/>
</dbReference>
<reference evidence="8 9" key="1">
    <citation type="submission" date="2018-06" db="EMBL/GenBank/DDBJ databases">
        <authorList>
            <consortium name="Pathogen Informatics"/>
            <person name="Doyle S."/>
        </authorList>
    </citation>
    <scope>NUCLEOTIDE SEQUENCE [LARGE SCALE GENOMIC DNA]</scope>
    <source>
        <strain evidence="8 9">NCTC10821</strain>
    </source>
</reference>
<evidence type="ECO:0000313" key="9">
    <source>
        <dbReference type="Proteomes" id="UP000254978"/>
    </source>
</evidence>
<dbReference type="Pfam" id="PF00072">
    <property type="entry name" value="Response_reg"/>
    <property type="match status" value="1"/>
</dbReference>
<name>A0A378TGN4_9MYCO</name>
<dbReference type="PROSITE" id="PS50110">
    <property type="entry name" value="RESPONSE_REGULATORY"/>
    <property type="match status" value="1"/>
</dbReference>
<dbReference type="GO" id="GO:0000160">
    <property type="term" value="P:phosphorelay signal transduction system"/>
    <property type="evidence" value="ECO:0007669"/>
    <property type="project" value="InterPro"/>
</dbReference>
<evidence type="ECO:0000256" key="1">
    <source>
        <dbReference type="ARBA" id="ARBA00022553"/>
    </source>
</evidence>
<keyword evidence="3" id="KW-0238">DNA-binding</keyword>
<evidence type="ECO:0000313" key="8">
    <source>
        <dbReference type="EMBL" id="STZ59909.1"/>
    </source>
</evidence>
<dbReference type="Gene3D" id="3.40.50.2300">
    <property type="match status" value="1"/>
</dbReference>
<organism evidence="8 9">
    <name type="scientific">Mycolicibacterium tokaiense</name>
    <dbReference type="NCBI Taxonomy" id="39695"/>
    <lineage>
        <taxon>Bacteria</taxon>
        <taxon>Bacillati</taxon>
        <taxon>Actinomycetota</taxon>
        <taxon>Actinomycetes</taxon>
        <taxon>Mycobacteriales</taxon>
        <taxon>Mycobacteriaceae</taxon>
        <taxon>Mycolicibacterium</taxon>
    </lineage>
</organism>
<keyword evidence="1 5" id="KW-0597">Phosphoprotein</keyword>
<dbReference type="SMART" id="SM00421">
    <property type="entry name" value="HTH_LUXR"/>
    <property type="match status" value="1"/>
</dbReference>
<dbReference type="PROSITE" id="PS50043">
    <property type="entry name" value="HTH_LUXR_2"/>
    <property type="match status" value="1"/>
</dbReference>